<keyword evidence="1" id="KW-0418">Kinase</keyword>
<feature type="domain" description="Histidine kinase/HSP90-like ATPase" evidence="2">
    <location>
        <begin position="64"/>
        <end position="174"/>
    </location>
</feature>
<dbReference type="AlphaFoldDB" id="A0A540WEP3"/>
<dbReference type="Gene3D" id="3.30.565.10">
    <property type="entry name" value="Histidine kinase-like ATPase, C-terminal domain"/>
    <property type="match status" value="1"/>
</dbReference>
<keyword evidence="4" id="KW-1185">Reference proteome</keyword>
<evidence type="ECO:0000313" key="4">
    <source>
        <dbReference type="Proteomes" id="UP000319103"/>
    </source>
</evidence>
<sequence length="184" mass="20104">MMVGMAGWGEVDQSSHLGLSLTADAPPVPERSSLAALERLSAWELERAVLPRLRDPAGAEEVRLPARGESAPLARRLVLSVLQSWGLHQLLEIGELLTAELVANAVRHTGGRTIGLKLQRRPGWLKVEVRDSSRALPCLIVAEPSLTEYGRGLTVVDALADRWGADLLPRGKGVWFELKVRERA</sequence>
<evidence type="ECO:0000256" key="1">
    <source>
        <dbReference type="ARBA" id="ARBA00022527"/>
    </source>
</evidence>
<keyword evidence="3" id="KW-0067">ATP-binding</keyword>
<protein>
    <submittedName>
        <fullName evidence="3">ATP-binding protein</fullName>
    </submittedName>
</protein>
<proteinExistence type="predicted"/>
<dbReference type="PANTHER" id="PTHR35526:SF3">
    <property type="entry name" value="ANTI-SIGMA-F FACTOR RSBW"/>
    <property type="match status" value="1"/>
</dbReference>
<dbReference type="CDD" id="cd16936">
    <property type="entry name" value="HATPase_RsbW-like"/>
    <property type="match status" value="1"/>
</dbReference>
<dbReference type="EMBL" id="VIGB01000003">
    <property type="protein sequence ID" value="TQF07367.1"/>
    <property type="molecule type" value="Genomic_DNA"/>
</dbReference>
<reference evidence="3 4" key="1">
    <citation type="submission" date="2019-06" db="EMBL/GenBank/DDBJ databases">
        <title>Description of Kitasatospora acidophila sp. nov. isolated from pine grove soil, and reclassification of Streptomyces novaecaesareae to Kitasatospora novaeceasareae comb. nov.</title>
        <authorList>
            <person name="Kim M.J."/>
        </authorList>
    </citation>
    <scope>NUCLEOTIDE SEQUENCE [LARGE SCALE GENOMIC DNA]</scope>
    <source>
        <strain evidence="3 4">MMS16-CNU292</strain>
    </source>
</reference>
<gene>
    <name evidence="3" type="ORF">E6W39_15570</name>
</gene>
<dbReference type="PANTHER" id="PTHR35526">
    <property type="entry name" value="ANTI-SIGMA-F FACTOR RSBW-RELATED"/>
    <property type="match status" value="1"/>
</dbReference>
<keyword evidence="1" id="KW-0723">Serine/threonine-protein kinase</keyword>
<dbReference type="OrthoDB" id="3852753at2"/>
<name>A0A540WEP3_9ACTN</name>
<dbReference type="RefSeq" id="WP_141637760.1">
    <property type="nucleotide sequence ID" value="NZ_VIGB01000003.1"/>
</dbReference>
<dbReference type="InterPro" id="IPR003594">
    <property type="entry name" value="HATPase_dom"/>
</dbReference>
<comment type="caution">
    <text evidence="3">The sequence shown here is derived from an EMBL/GenBank/DDBJ whole genome shotgun (WGS) entry which is preliminary data.</text>
</comment>
<evidence type="ECO:0000313" key="3">
    <source>
        <dbReference type="EMBL" id="TQF07367.1"/>
    </source>
</evidence>
<dbReference type="SUPFAM" id="SSF55874">
    <property type="entry name" value="ATPase domain of HSP90 chaperone/DNA topoisomerase II/histidine kinase"/>
    <property type="match status" value="1"/>
</dbReference>
<evidence type="ECO:0000259" key="2">
    <source>
        <dbReference type="Pfam" id="PF13581"/>
    </source>
</evidence>
<keyword evidence="3" id="KW-0547">Nucleotide-binding</keyword>
<dbReference type="Pfam" id="PF13581">
    <property type="entry name" value="HATPase_c_2"/>
    <property type="match status" value="1"/>
</dbReference>
<dbReference type="GO" id="GO:0005524">
    <property type="term" value="F:ATP binding"/>
    <property type="evidence" value="ECO:0007669"/>
    <property type="project" value="UniProtKB-KW"/>
</dbReference>
<dbReference type="Proteomes" id="UP000319103">
    <property type="component" value="Unassembled WGS sequence"/>
</dbReference>
<dbReference type="InterPro" id="IPR036890">
    <property type="entry name" value="HATPase_C_sf"/>
</dbReference>
<accession>A0A540WEP3</accession>
<organism evidence="3 4">
    <name type="scientific">Kitasatospora acidiphila</name>
    <dbReference type="NCBI Taxonomy" id="2567942"/>
    <lineage>
        <taxon>Bacteria</taxon>
        <taxon>Bacillati</taxon>
        <taxon>Actinomycetota</taxon>
        <taxon>Actinomycetes</taxon>
        <taxon>Kitasatosporales</taxon>
        <taxon>Streptomycetaceae</taxon>
        <taxon>Kitasatospora</taxon>
    </lineage>
</organism>
<dbReference type="InterPro" id="IPR050267">
    <property type="entry name" value="Anti-sigma-factor_SerPK"/>
</dbReference>
<keyword evidence="1" id="KW-0808">Transferase</keyword>
<dbReference type="GO" id="GO:0004674">
    <property type="term" value="F:protein serine/threonine kinase activity"/>
    <property type="evidence" value="ECO:0007669"/>
    <property type="project" value="UniProtKB-KW"/>
</dbReference>